<feature type="coiled-coil region" evidence="1">
    <location>
        <begin position="165"/>
        <end position="192"/>
    </location>
</feature>
<evidence type="ECO:0000313" key="4">
    <source>
        <dbReference type="Proteomes" id="UP000799302"/>
    </source>
</evidence>
<evidence type="ECO:0000313" key="3">
    <source>
        <dbReference type="EMBL" id="KAF2666970.1"/>
    </source>
</evidence>
<name>A0A6A6U4Y4_9PEZI</name>
<dbReference type="AlphaFoldDB" id="A0A6A6U4Y4"/>
<dbReference type="OrthoDB" id="5565730at2759"/>
<feature type="transmembrane region" description="Helical" evidence="2">
    <location>
        <begin position="43"/>
        <end position="62"/>
    </location>
</feature>
<feature type="transmembrane region" description="Helical" evidence="2">
    <location>
        <begin position="107"/>
        <end position="128"/>
    </location>
</feature>
<keyword evidence="4" id="KW-1185">Reference proteome</keyword>
<gene>
    <name evidence="3" type="ORF">BT63DRAFT_325812</name>
</gene>
<evidence type="ECO:0008006" key="5">
    <source>
        <dbReference type="Google" id="ProtNLM"/>
    </source>
</evidence>
<proteinExistence type="predicted"/>
<sequence length="202" mass="22019">MTTDNRHERPSPAWAAIQAGGLAGLGGILFGGTSGIAGGKKPLVLWTLMTGFQWATLGGTYWGLRSSILNEYPEPDITPSTRLYASAASGCLSFAAVGLVIRGRQNVLPGAFMGSVFGFAGQAGFNYFDKDKYAEMSRPKRDSIWKKAADSEWMPFKSLTDDEHADLLKERLLRAEAEIAIIDDEIASLRDSQVREKAEQQK</sequence>
<feature type="transmembrane region" description="Helical" evidence="2">
    <location>
        <begin position="83"/>
        <end position="101"/>
    </location>
</feature>
<dbReference type="EMBL" id="MU004238">
    <property type="protein sequence ID" value="KAF2666970.1"/>
    <property type="molecule type" value="Genomic_DNA"/>
</dbReference>
<organism evidence="3 4">
    <name type="scientific">Microthyrium microscopicum</name>
    <dbReference type="NCBI Taxonomy" id="703497"/>
    <lineage>
        <taxon>Eukaryota</taxon>
        <taxon>Fungi</taxon>
        <taxon>Dikarya</taxon>
        <taxon>Ascomycota</taxon>
        <taxon>Pezizomycotina</taxon>
        <taxon>Dothideomycetes</taxon>
        <taxon>Dothideomycetes incertae sedis</taxon>
        <taxon>Microthyriales</taxon>
        <taxon>Microthyriaceae</taxon>
        <taxon>Microthyrium</taxon>
    </lineage>
</organism>
<dbReference type="PANTHER" id="PTHR41390:SF1">
    <property type="entry name" value="NADH-UBIQUINONE OXIDOREDUCTASE 213 KDA SUBUNIT"/>
    <property type="match status" value="1"/>
</dbReference>
<protein>
    <recommendedName>
        <fullName evidence="5">Tim17-domain-containing protein</fullName>
    </recommendedName>
</protein>
<keyword evidence="1" id="KW-0175">Coiled coil</keyword>
<feature type="transmembrane region" description="Helical" evidence="2">
    <location>
        <begin position="12"/>
        <end position="31"/>
    </location>
</feature>
<reference evidence="3" key="1">
    <citation type="journal article" date="2020" name="Stud. Mycol.">
        <title>101 Dothideomycetes genomes: a test case for predicting lifestyles and emergence of pathogens.</title>
        <authorList>
            <person name="Haridas S."/>
            <person name="Albert R."/>
            <person name="Binder M."/>
            <person name="Bloem J."/>
            <person name="Labutti K."/>
            <person name="Salamov A."/>
            <person name="Andreopoulos B."/>
            <person name="Baker S."/>
            <person name="Barry K."/>
            <person name="Bills G."/>
            <person name="Bluhm B."/>
            <person name="Cannon C."/>
            <person name="Castanera R."/>
            <person name="Culley D."/>
            <person name="Daum C."/>
            <person name="Ezra D."/>
            <person name="Gonzalez J."/>
            <person name="Henrissat B."/>
            <person name="Kuo A."/>
            <person name="Liang C."/>
            <person name="Lipzen A."/>
            <person name="Lutzoni F."/>
            <person name="Magnuson J."/>
            <person name="Mondo S."/>
            <person name="Nolan M."/>
            <person name="Ohm R."/>
            <person name="Pangilinan J."/>
            <person name="Park H.-J."/>
            <person name="Ramirez L."/>
            <person name="Alfaro M."/>
            <person name="Sun H."/>
            <person name="Tritt A."/>
            <person name="Yoshinaga Y."/>
            <person name="Zwiers L.-H."/>
            <person name="Turgeon B."/>
            <person name="Goodwin S."/>
            <person name="Spatafora J."/>
            <person name="Crous P."/>
            <person name="Grigoriev I."/>
        </authorList>
    </citation>
    <scope>NUCLEOTIDE SEQUENCE</scope>
    <source>
        <strain evidence="3">CBS 115976</strain>
    </source>
</reference>
<dbReference type="PANTHER" id="PTHR41390">
    <property type="entry name" value="CHROMOSOME 7, WHOLE GENOME SHOTGUN SEQUENCE"/>
    <property type="match status" value="1"/>
</dbReference>
<keyword evidence="2" id="KW-1133">Transmembrane helix</keyword>
<keyword evidence="2" id="KW-0472">Membrane</keyword>
<evidence type="ECO:0000256" key="1">
    <source>
        <dbReference type="SAM" id="Coils"/>
    </source>
</evidence>
<keyword evidence="2" id="KW-0812">Transmembrane</keyword>
<accession>A0A6A6U4Y4</accession>
<dbReference type="Proteomes" id="UP000799302">
    <property type="component" value="Unassembled WGS sequence"/>
</dbReference>
<evidence type="ECO:0000256" key="2">
    <source>
        <dbReference type="SAM" id="Phobius"/>
    </source>
</evidence>